<protein>
    <submittedName>
        <fullName evidence="2">Uncharacterized protein</fullName>
    </submittedName>
</protein>
<feature type="region of interest" description="Disordered" evidence="1">
    <location>
        <begin position="462"/>
        <end position="529"/>
    </location>
</feature>
<dbReference type="AlphaFoldDB" id="A0AA36IMV8"/>
<evidence type="ECO:0000313" key="3">
    <source>
        <dbReference type="Proteomes" id="UP001178507"/>
    </source>
</evidence>
<sequence>MSRRSCAVAVGVAASGAVMLSQEAFVAAPAAMQQLQSQRLAAAQSVQDASTATGVWPAVASCGVLAAAAGAGIRARGKKSKVAKKARGGDDRFHGIKFENSKQKDAYADLEYINDVGYLPDGTPMNMAGNAVNHPETIQPDLHNPGSPLPRANFVNSIGYLPDGTPLNRAGNAINHPETIGPDPHTPGSPLPTSVYAAETGYLVDGTPLELAGNAINHMQGGGAPVAAPAPAAPAAPSMPMSSPAPVAASMAAGQSTGDKYHGIKFQYSKQQDAYADLQYINDVGYLPDGTPMNLAGNAVNHPETIQPDLHNPGSPLPRANFVNSIGYLPDGTPLNRAGNAINHPETIGPDPHTPGSPLPPSVYAAETGYLVDGTPLELAGNAINHMDMSAGAPASFAPAAPAAAPVAAPASAPPPMAAASFVGAESKVRRPIGFSYAFQQDAYADLKFQNDVGYLPDGTPMNRAGNAINHPENIQPDPHAPGSPLPRASYTNDVGYLPDGTPMNAAGNAINHPETIGPDLHTPGSPLPPSAYAADIGYLVDGTPMAEAGNNSIPR</sequence>
<accession>A0AA36IMV8</accession>
<reference evidence="2" key="1">
    <citation type="submission" date="2023-08" db="EMBL/GenBank/DDBJ databases">
        <authorList>
            <person name="Chen Y."/>
            <person name="Shah S."/>
            <person name="Dougan E. K."/>
            <person name="Thang M."/>
            <person name="Chan C."/>
        </authorList>
    </citation>
    <scope>NUCLEOTIDE SEQUENCE</scope>
</reference>
<evidence type="ECO:0000256" key="1">
    <source>
        <dbReference type="SAM" id="MobiDB-lite"/>
    </source>
</evidence>
<evidence type="ECO:0000313" key="2">
    <source>
        <dbReference type="EMBL" id="CAJ1390266.1"/>
    </source>
</evidence>
<comment type="caution">
    <text evidence="2">The sequence shown here is derived from an EMBL/GenBank/DDBJ whole genome shotgun (WGS) entry which is preliminary data.</text>
</comment>
<gene>
    <name evidence="2" type="ORF">EVOR1521_LOCUS15741</name>
</gene>
<keyword evidence="3" id="KW-1185">Reference proteome</keyword>
<dbReference type="EMBL" id="CAUJNA010002046">
    <property type="protein sequence ID" value="CAJ1390266.1"/>
    <property type="molecule type" value="Genomic_DNA"/>
</dbReference>
<proteinExistence type="predicted"/>
<organism evidence="2 3">
    <name type="scientific">Effrenium voratum</name>
    <dbReference type="NCBI Taxonomy" id="2562239"/>
    <lineage>
        <taxon>Eukaryota</taxon>
        <taxon>Sar</taxon>
        <taxon>Alveolata</taxon>
        <taxon>Dinophyceae</taxon>
        <taxon>Suessiales</taxon>
        <taxon>Symbiodiniaceae</taxon>
        <taxon>Effrenium</taxon>
    </lineage>
</organism>
<name>A0AA36IMV8_9DINO</name>
<dbReference type="Proteomes" id="UP001178507">
    <property type="component" value="Unassembled WGS sequence"/>
</dbReference>